<proteinExistence type="predicted"/>
<sequence>AASAFLAEQLTTLIVAVSHKHTRLPIPYRKGETVSCLSWGSFRLEFGTNHREILRSFRAIDAGNIAEGVEHLARHEQKNILQPTMYNDLKLITLLRANHLSYVTDIPSGAAQAIELTLASQCHPADERRTIAFSNNPFANLADINQRMAFVLKVAAQFDDLLHSTERNRIEQAIEAIAEGRDVR</sequence>
<dbReference type="InterPro" id="IPR019658">
    <property type="entry name" value="DUF2515"/>
</dbReference>
<dbReference type="RefSeq" id="WP_420902723.1">
    <property type="nucleotide sequence ID" value="NZ_JAAQWE010000088.1"/>
</dbReference>
<dbReference type="Proteomes" id="UP000552560">
    <property type="component" value="Unassembled WGS sequence"/>
</dbReference>
<feature type="non-terminal residue" evidence="1">
    <location>
        <position position="1"/>
    </location>
</feature>
<dbReference type="AlphaFoldDB" id="A0A7Y1A067"/>
<dbReference type="Pfam" id="PF10720">
    <property type="entry name" value="DUF2515"/>
    <property type="match status" value="1"/>
</dbReference>
<reference evidence="1 2" key="1">
    <citation type="journal article" date="2020" name="Front. Microbiol.">
        <title>Genetic Organization of the aprX-lipA2 Operon Affects the Proteolytic Potential of Pseudomonas Species in Milk.</title>
        <authorList>
            <person name="Maier C."/>
            <person name="Huptas C."/>
            <person name="von Neubeck M."/>
            <person name="Scherer S."/>
            <person name="Wenning M."/>
            <person name="Lucking G."/>
        </authorList>
    </citation>
    <scope>NUCLEOTIDE SEQUENCE [LARGE SCALE GENOMIC DNA]</scope>
    <source>
        <strain evidence="1 2">WS 4671</strain>
    </source>
</reference>
<organism evidence="1 2">
    <name type="scientific">Pseudomonas veronii</name>
    <dbReference type="NCBI Taxonomy" id="76761"/>
    <lineage>
        <taxon>Bacteria</taxon>
        <taxon>Pseudomonadati</taxon>
        <taxon>Pseudomonadota</taxon>
        <taxon>Gammaproteobacteria</taxon>
        <taxon>Pseudomonadales</taxon>
        <taxon>Pseudomonadaceae</taxon>
        <taxon>Pseudomonas</taxon>
    </lineage>
</organism>
<evidence type="ECO:0000313" key="2">
    <source>
        <dbReference type="Proteomes" id="UP000552560"/>
    </source>
</evidence>
<dbReference type="EMBL" id="JAAQWE010000088">
    <property type="protein sequence ID" value="NMY01279.1"/>
    <property type="molecule type" value="Genomic_DNA"/>
</dbReference>
<name>A0A7Y1A067_PSEVE</name>
<gene>
    <name evidence="1" type="ORF">HBO43_32545</name>
</gene>
<comment type="caution">
    <text evidence="1">The sequence shown here is derived from an EMBL/GenBank/DDBJ whole genome shotgun (WGS) entry which is preliminary data.</text>
</comment>
<accession>A0A7Y1A067</accession>
<protein>
    <submittedName>
        <fullName evidence="1">Uncharacterized protein</fullName>
    </submittedName>
</protein>
<evidence type="ECO:0000313" key="1">
    <source>
        <dbReference type="EMBL" id="NMY01279.1"/>
    </source>
</evidence>